<evidence type="ECO:0000256" key="4">
    <source>
        <dbReference type="ARBA" id="ARBA00023136"/>
    </source>
</evidence>
<evidence type="ECO:0000313" key="7">
    <source>
        <dbReference type="EMBL" id="KDR96592.1"/>
    </source>
</evidence>
<feature type="transmembrane region" description="Helical" evidence="5">
    <location>
        <begin position="308"/>
        <end position="325"/>
    </location>
</feature>
<keyword evidence="2 5" id="KW-0812">Transmembrane</keyword>
<dbReference type="Pfam" id="PF01740">
    <property type="entry name" value="STAS"/>
    <property type="match status" value="1"/>
</dbReference>
<feature type="transmembrane region" description="Helical" evidence="5">
    <location>
        <begin position="86"/>
        <end position="108"/>
    </location>
</feature>
<gene>
    <name evidence="7" type="ORF">CLIT_2c01980</name>
</gene>
<dbReference type="GO" id="GO:0055085">
    <property type="term" value="P:transmembrane transport"/>
    <property type="evidence" value="ECO:0007669"/>
    <property type="project" value="InterPro"/>
</dbReference>
<dbReference type="OrthoDB" id="9771198at2"/>
<evidence type="ECO:0000256" key="2">
    <source>
        <dbReference type="ARBA" id="ARBA00022692"/>
    </source>
</evidence>
<feature type="transmembrane region" description="Helical" evidence="5">
    <location>
        <begin position="20"/>
        <end position="39"/>
    </location>
</feature>
<dbReference type="Gene3D" id="3.30.750.24">
    <property type="entry name" value="STAS domain"/>
    <property type="match status" value="1"/>
</dbReference>
<accession>A0A069RQY9</accession>
<evidence type="ECO:0000313" key="8">
    <source>
        <dbReference type="Proteomes" id="UP000027946"/>
    </source>
</evidence>
<dbReference type="PANTHER" id="PTHR11814">
    <property type="entry name" value="SULFATE TRANSPORTER"/>
    <property type="match status" value="1"/>
</dbReference>
<keyword evidence="4 5" id="KW-0472">Membrane</keyword>
<dbReference type="InterPro" id="IPR036513">
    <property type="entry name" value="STAS_dom_sf"/>
</dbReference>
<feature type="transmembrane region" description="Helical" evidence="5">
    <location>
        <begin position="120"/>
        <end position="138"/>
    </location>
</feature>
<evidence type="ECO:0000256" key="1">
    <source>
        <dbReference type="ARBA" id="ARBA00004141"/>
    </source>
</evidence>
<dbReference type="eggNOG" id="COG0659">
    <property type="taxonomic scope" value="Bacteria"/>
</dbReference>
<feature type="transmembrane region" description="Helical" evidence="5">
    <location>
        <begin position="253"/>
        <end position="271"/>
    </location>
</feature>
<dbReference type="Pfam" id="PF00916">
    <property type="entry name" value="Sulfate_transp"/>
    <property type="match status" value="2"/>
</dbReference>
<feature type="transmembrane region" description="Helical" evidence="5">
    <location>
        <begin position="209"/>
        <end position="233"/>
    </location>
</feature>
<keyword evidence="3 5" id="KW-1133">Transmembrane helix</keyword>
<dbReference type="RefSeq" id="WP_052635854.1">
    <property type="nucleotide sequence ID" value="NZ_FSRH01000001.1"/>
</dbReference>
<feature type="domain" description="STAS" evidence="6">
    <location>
        <begin position="394"/>
        <end position="471"/>
    </location>
</feature>
<comment type="subcellular location">
    <subcellularLocation>
        <location evidence="1">Membrane</location>
        <topology evidence="1">Multi-pass membrane protein</topology>
    </subcellularLocation>
</comment>
<feature type="transmembrane region" description="Helical" evidence="5">
    <location>
        <begin position="345"/>
        <end position="373"/>
    </location>
</feature>
<keyword evidence="8" id="KW-1185">Reference proteome</keyword>
<evidence type="ECO:0000256" key="5">
    <source>
        <dbReference type="SAM" id="Phobius"/>
    </source>
</evidence>
<dbReference type="EMBL" id="JJMM01000002">
    <property type="protein sequence ID" value="KDR96592.1"/>
    <property type="molecule type" value="Genomic_DNA"/>
</dbReference>
<sequence length="502" mass="52793">MVTGKIFKSYDVKNLKGDIMGGFTTAVVALPLALALGVASGAGAKAGLYSAIITGILSTLFGGTPAQVNGPTGAMTVVLIELYEKYGVEALFAAMVLAGVMQIAMGALKLGKYIHLIPHPVIVGFTNGIGFLIFIKMISYYKTGPVLAVITIFVMLIFPLITKKVPASLVALIVGTLLGTYILGGGEIVGEIPTGLPTLTIPVFRASQMGYIIKSAFALAMLGCIESLLASLVVDEMTGTKHRSNKELIGQGIGNTVSALFGSLIGTGAIVRSAVNVNAGGRTRLSGILHGLILLVLTLKFSQLASQIPLAVLGGILMGTAIKMVEYNTTREIAYASKKAGTVVIATTLLTIFTDLTVAVAIGTLLSMFSFVIKMGDVYLKKYEISCGDSIGKIVSYTIEGPLFFGVANAITSKLEIEAEDADIIVLNLMNMPVIDMSGAMALKNIKGLMEKNGKKLFFAGVKPNMVPMLEKLCILSEDELEFSKNRIGHVLNHVTGTAANM</sequence>
<organism evidence="7 8">
    <name type="scientific">Peptoclostridium litorale DSM 5388</name>
    <dbReference type="NCBI Taxonomy" id="1121324"/>
    <lineage>
        <taxon>Bacteria</taxon>
        <taxon>Bacillati</taxon>
        <taxon>Bacillota</taxon>
        <taxon>Clostridia</taxon>
        <taxon>Peptostreptococcales</taxon>
        <taxon>Peptoclostridiaceae</taxon>
        <taxon>Peptoclostridium</taxon>
    </lineage>
</organism>
<proteinExistence type="predicted"/>
<dbReference type="InterPro" id="IPR002645">
    <property type="entry name" value="STAS_dom"/>
</dbReference>
<dbReference type="Proteomes" id="UP000027946">
    <property type="component" value="Unassembled WGS sequence"/>
</dbReference>
<comment type="caution">
    <text evidence="7">The sequence shown here is derived from an EMBL/GenBank/DDBJ whole genome shotgun (WGS) entry which is preliminary data.</text>
</comment>
<dbReference type="GO" id="GO:0016020">
    <property type="term" value="C:membrane"/>
    <property type="evidence" value="ECO:0007669"/>
    <property type="project" value="UniProtKB-SubCell"/>
</dbReference>
<dbReference type="InterPro" id="IPR011547">
    <property type="entry name" value="SLC26A/SulP_dom"/>
</dbReference>
<dbReference type="PROSITE" id="PS50801">
    <property type="entry name" value="STAS"/>
    <property type="match status" value="1"/>
</dbReference>
<dbReference type="SUPFAM" id="SSF52091">
    <property type="entry name" value="SpoIIaa-like"/>
    <property type="match status" value="1"/>
</dbReference>
<reference evidence="7 8" key="1">
    <citation type="submission" date="2014-03" db="EMBL/GenBank/DDBJ databases">
        <title>Genome sequence of Clostridium litorale W6, DSM 5388.</title>
        <authorList>
            <person name="Poehlein A."/>
            <person name="Jagirdar A."/>
            <person name="Khonsari B."/>
            <person name="Chibani C.M."/>
            <person name="Gutierrez Gutierrez D.A."/>
            <person name="Davydova E."/>
            <person name="Alghaithi H.S."/>
            <person name="Nair K.P."/>
            <person name="Dhamotharan K."/>
            <person name="Chandran L."/>
            <person name="G W."/>
            <person name="Daniel R."/>
        </authorList>
    </citation>
    <scope>NUCLEOTIDE SEQUENCE [LARGE SCALE GENOMIC DNA]</scope>
    <source>
        <strain evidence="7 8">W6</strain>
    </source>
</reference>
<feature type="transmembrane region" description="Helical" evidence="5">
    <location>
        <begin position="169"/>
        <end position="189"/>
    </location>
</feature>
<evidence type="ECO:0000259" key="6">
    <source>
        <dbReference type="PROSITE" id="PS50801"/>
    </source>
</evidence>
<evidence type="ECO:0000256" key="3">
    <source>
        <dbReference type="ARBA" id="ARBA00022989"/>
    </source>
</evidence>
<feature type="transmembrane region" description="Helical" evidence="5">
    <location>
        <begin position="46"/>
        <end position="66"/>
    </location>
</feature>
<dbReference type="CDD" id="cd07042">
    <property type="entry name" value="STAS_SulP_like_sulfate_transporter"/>
    <property type="match status" value="1"/>
</dbReference>
<dbReference type="AlphaFoldDB" id="A0A069RQY9"/>
<protein>
    <submittedName>
        <fullName evidence="7">Sulfate transporter family protein</fullName>
    </submittedName>
</protein>
<dbReference type="STRING" id="1121324.CLIT_2c01980"/>
<name>A0A069RQY9_PEPLI</name>
<feature type="transmembrane region" description="Helical" evidence="5">
    <location>
        <begin position="144"/>
        <end position="162"/>
    </location>
</feature>
<dbReference type="InterPro" id="IPR001902">
    <property type="entry name" value="SLC26A/SulP_fam"/>
</dbReference>